<feature type="transmembrane region" description="Helical" evidence="1">
    <location>
        <begin position="20"/>
        <end position="43"/>
    </location>
</feature>
<feature type="domain" description="DUF1279" evidence="2">
    <location>
        <begin position="12"/>
        <end position="78"/>
    </location>
</feature>
<dbReference type="Proteomes" id="UP001217918">
    <property type="component" value="Unassembled WGS sequence"/>
</dbReference>
<keyword evidence="4" id="KW-1185">Reference proteome</keyword>
<dbReference type="AlphaFoldDB" id="A0AAD9I3E3"/>
<evidence type="ECO:0000313" key="4">
    <source>
        <dbReference type="Proteomes" id="UP001217918"/>
    </source>
</evidence>
<reference evidence="3" key="1">
    <citation type="journal article" date="2023" name="Mol. Plant Microbe Interact.">
        <title>Elucidating the Obligate Nature and Biological Capacity of an Invasive Fungal Corn Pathogen.</title>
        <authorList>
            <person name="MacCready J.S."/>
            <person name="Roggenkamp E.M."/>
            <person name="Gdanetz K."/>
            <person name="Chilvers M.I."/>
        </authorList>
    </citation>
    <scope>NUCLEOTIDE SEQUENCE</scope>
    <source>
        <strain evidence="3">PM02</strain>
    </source>
</reference>
<sequence length="161" mass="17674">MPAPEQLSNYARLKKLSREYGWAAVGVYLGLSVLDFPFCFLLVRVVGTEKIGEIEHSVMSTAYKLIPESVQTRWNAYRAALKESEEEATGSNKIGDDVEMAGWGVKEADERHKAGASLATQLALAEDRQPRTLAPTHSTQAARLEQRVVTIISGLRLVASS</sequence>
<organism evidence="3 4">
    <name type="scientific">Phyllachora maydis</name>
    <dbReference type="NCBI Taxonomy" id="1825666"/>
    <lineage>
        <taxon>Eukaryota</taxon>
        <taxon>Fungi</taxon>
        <taxon>Dikarya</taxon>
        <taxon>Ascomycota</taxon>
        <taxon>Pezizomycotina</taxon>
        <taxon>Sordariomycetes</taxon>
        <taxon>Sordariomycetidae</taxon>
        <taxon>Phyllachorales</taxon>
        <taxon>Phyllachoraceae</taxon>
        <taxon>Phyllachora</taxon>
    </lineage>
</organism>
<comment type="caution">
    <text evidence="3">The sequence shown here is derived from an EMBL/GenBank/DDBJ whole genome shotgun (WGS) entry which is preliminary data.</text>
</comment>
<evidence type="ECO:0000259" key="2">
    <source>
        <dbReference type="Pfam" id="PF06916"/>
    </source>
</evidence>
<evidence type="ECO:0000256" key="1">
    <source>
        <dbReference type="SAM" id="Phobius"/>
    </source>
</evidence>
<proteinExistence type="predicted"/>
<dbReference type="InterPro" id="IPR009688">
    <property type="entry name" value="FAM210A/B-like_dom"/>
</dbReference>
<protein>
    <recommendedName>
        <fullName evidence="2">DUF1279 domain-containing protein</fullName>
    </recommendedName>
</protein>
<name>A0AAD9I3E3_9PEZI</name>
<dbReference type="Pfam" id="PF06916">
    <property type="entry name" value="FAM210A-B_dom"/>
    <property type="match status" value="1"/>
</dbReference>
<evidence type="ECO:0000313" key="3">
    <source>
        <dbReference type="EMBL" id="KAK2070228.1"/>
    </source>
</evidence>
<gene>
    <name evidence="3" type="ORF">P8C59_004740</name>
</gene>
<keyword evidence="1" id="KW-0472">Membrane</keyword>
<keyword evidence="1" id="KW-1133">Transmembrane helix</keyword>
<dbReference type="EMBL" id="JAQQPM010000003">
    <property type="protein sequence ID" value="KAK2070228.1"/>
    <property type="molecule type" value="Genomic_DNA"/>
</dbReference>
<keyword evidence="1" id="KW-0812">Transmembrane</keyword>
<accession>A0AAD9I3E3</accession>